<dbReference type="PANTHER" id="PTHR37469">
    <property type="entry name" value="CELLOBIONIC ACID PHOSPHORYLASE-RELATED"/>
    <property type="match status" value="1"/>
</dbReference>
<reference evidence="5" key="1">
    <citation type="submission" date="2012-03" db="EMBL/GenBank/DDBJ databases">
        <title>Functional metagenomics reveals considerable lignocellulase gene clusters in the gut microbiome of a wood-feeding higher termite.</title>
        <authorList>
            <person name="Liu N."/>
        </authorList>
    </citation>
    <scope>NUCLEOTIDE SEQUENCE</scope>
</reference>
<dbReference type="Pfam" id="PF06165">
    <property type="entry name" value="GH94_b-supersand"/>
    <property type="match status" value="1"/>
</dbReference>
<dbReference type="SMART" id="SM01068">
    <property type="entry name" value="CBM_X"/>
    <property type="match status" value="1"/>
</dbReference>
<dbReference type="InterPro" id="IPR008928">
    <property type="entry name" value="6-hairpin_glycosidase_sf"/>
</dbReference>
<dbReference type="Gene3D" id="1.50.10.10">
    <property type="match status" value="1"/>
</dbReference>
<dbReference type="PANTHER" id="PTHR37469:SF2">
    <property type="entry name" value="CELLOBIONIC ACID PHOSPHORYLASE"/>
    <property type="match status" value="1"/>
</dbReference>
<dbReference type="Gene3D" id="2.70.98.40">
    <property type="entry name" value="Glycoside hydrolase, family 65, N-terminal domain"/>
    <property type="match status" value="1"/>
</dbReference>
<dbReference type="InterPro" id="IPR052047">
    <property type="entry name" value="GH94_Enzymes"/>
</dbReference>
<dbReference type="EC" id="2.4.1.-" evidence="5"/>
<dbReference type="InterPro" id="IPR012341">
    <property type="entry name" value="6hp_glycosidase-like_sf"/>
</dbReference>
<evidence type="ECO:0000256" key="1">
    <source>
        <dbReference type="ARBA" id="ARBA00022676"/>
    </source>
</evidence>
<proteinExistence type="predicted"/>
<evidence type="ECO:0000313" key="5">
    <source>
        <dbReference type="EMBL" id="AGS52545.1"/>
    </source>
</evidence>
<feature type="domain" description="Glycosyl hydrolase 94 supersandwich" evidence="3">
    <location>
        <begin position="11"/>
        <end position="275"/>
    </location>
</feature>
<dbReference type="InterPro" id="IPR037018">
    <property type="entry name" value="GH65_N"/>
</dbReference>
<dbReference type="AlphaFoldDB" id="A0A806KD86"/>
<dbReference type="GO" id="GO:0005975">
    <property type="term" value="P:carbohydrate metabolic process"/>
    <property type="evidence" value="ECO:0007669"/>
    <property type="project" value="InterPro"/>
</dbReference>
<dbReference type="Gene3D" id="1.20.890.20">
    <property type="entry name" value="mpn423 like domain"/>
    <property type="match status" value="1"/>
</dbReference>
<sequence length="841" mass="93794">MQYGYFDDEAREYVITRPDTPYPWINYLGSDDFFGLFSNTSGGYCFYRDARMLRLTRYRYNNVPADAGGRYFYLRDNSSRGDGDVWTPSWMPMKSALDRYECRHGMGYSRISSSRNGLSFSQVSFVPLKDTCEIHKITLTNESQAYKQIDMFSFIEFCLWNANDDMTNFQRNFSIGEVEIEGSRIYHKTEYRERRNHYAVWAVNVPIAGFDTDRQTFLGLYNGFDHPQVVYSGESKNSVASGWAPIGSHHIKTQLAPKESKTFVFVLGYCENPEDQKWQSGASSSGAASSGADTPHVRSGNSFIINKSPANALLAKYGTPEAADNALAALNEYWKNLLGRFTVNADDKKMARMAGVWNQYQCMVTFNMSRSASYFESGIGRGMGFRDSNQDLLGFVHLVPERARGRILDIAATQFPDGSAYHQYQPLTKRGNNEIGSGFNDDPLWLICGVAAYIKETGDYGILDEKVPFDNNESLADTLFVHLKRSFDYPVTHTGPHGLPLIGRADWNDCLNLNCFSKTPGESFQTTANFESGIAESVLIAAIMIFVGPDYVEICKRTGRAEEAGYAQKAIDNMVQAVNAHGWDGDWFLRAYDAHGKKIGSRECEDGKIFIESNGFAVMAGIGLEDGRAEKALNSVKEHLDTPYGIVLLQPAYREYHIELGEVSSYPPGYKENAGIFCHNNPWVTIAETTLGRGTRAFETYTKICPAYREDDSDLRRMEPYVYAQMVAGKDAPNFGEAKNSWLTGTAAWTFVSISQYILGVRPVFDGLLIDPCIPSGMKGFSVTRHFRGADYHITVDNSAGVEKGIKSAAVDGNPVELSSKSVVLPVFGDGKVHQVNVTMG</sequence>
<evidence type="ECO:0000259" key="4">
    <source>
        <dbReference type="Pfam" id="PF17167"/>
    </source>
</evidence>
<keyword evidence="2 5" id="KW-0808">Transferase</keyword>
<protein>
    <submittedName>
        <fullName evidence="5">Cellobiose phosphorylase</fullName>
        <ecNumber evidence="5">2.4.1.-</ecNumber>
    </submittedName>
</protein>
<feature type="domain" description="Glycosyl hydrolase 94 catalytic" evidence="4">
    <location>
        <begin position="333"/>
        <end position="760"/>
    </location>
</feature>
<dbReference type="InterPro" id="IPR010383">
    <property type="entry name" value="Glyco_hydrolase_94_b-supersand"/>
</dbReference>
<evidence type="ECO:0000259" key="3">
    <source>
        <dbReference type="Pfam" id="PF06165"/>
    </source>
</evidence>
<dbReference type="SUPFAM" id="SSF48208">
    <property type="entry name" value="Six-hairpin glycosidases"/>
    <property type="match status" value="1"/>
</dbReference>
<name>A0A806KD86_9BACT</name>
<organism evidence="5">
    <name type="scientific">uncultured bacterium contig00023</name>
    <dbReference type="NCBI Taxonomy" id="1181512"/>
    <lineage>
        <taxon>Bacteria</taxon>
        <taxon>environmental samples</taxon>
    </lineage>
</organism>
<dbReference type="EMBL" id="JQ844201">
    <property type="protein sequence ID" value="AGS52545.1"/>
    <property type="molecule type" value="Genomic_DNA"/>
</dbReference>
<dbReference type="GO" id="GO:0016757">
    <property type="term" value="F:glycosyltransferase activity"/>
    <property type="evidence" value="ECO:0007669"/>
    <property type="project" value="UniProtKB-KW"/>
</dbReference>
<dbReference type="InterPro" id="IPR037825">
    <property type="entry name" value="GH94N_CBP"/>
</dbReference>
<dbReference type="GO" id="GO:0030246">
    <property type="term" value="F:carbohydrate binding"/>
    <property type="evidence" value="ECO:0007669"/>
    <property type="project" value="InterPro"/>
</dbReference>
<dbReference type="Pfam" id="PF17167">
    <property type="entry name" value="Glyco_hydro_94"/>
    <property type="match status" value="1"/>
</dbReference>
<dbReference type="InterPro" id="IPR033432">
    <property type="entry name" value="GH94_catalytic"/>
</dbReference>
<evidence type="ECO:0000256" key="2">
    <source>
        <dbReference type="ARBA" id="ARBA00022679"/>
    </source>
</evidence>
<dbReference type="Gene3D" id="2.60.420.10">
    <property type="entry name" value="Maltose phosphorylase, domain 3"/>
    <property type="match status" value="1"/>
</dbReference>
<dbReference type="CDD" id="cd11754">
    <property type="entry name" value="GH94N_CBP_like"/>
    <property type="match status" value="1"/>
</dbReference>
<keyword evidence="1 5" id="KW-0328">Glycosyltransferase</keyword>
<accession>A0A806KD86</accession>
<dbReference type="SUPFAM" id="SSF74650">
    <property type="entry name" value="Galactose mutarotase-like"/>
    <property type="match status" value="1"/>
</dbReference>
<dbReference type="InterPro" id="IPR011013">
    <property type="entry name" value="Gal_mutarotase_sf_dom"/>
</dbReference>